<dbReference type="GO" id="GO:0004560">
    <property type="term" value="F:alpha-L-fucosidase activity"/>
    <property type="evidence" value="ECO:0007669"/>
    <property type="project" value="InterPro"/>
</dbReference>
<protein>
    <submittedName>
        <fullName evidence="5">Alpha-L-fucosidase 2</fullName>
    </submittedName>
</protein>
<dbReference type="PANTHER" id="PTHR31084">
    <property type="entry name" value="ALPHA-L-FUCOSIDASE 2"/>
    <property type="match status" value="1"/>
</dbReference>
<dbReference type="EMBL" id="CAJSLV010000107">
    <property type="protein sequence ID" value="CAG6398682.1"/>
    <property type="molecule type" value="Genomic_DNA"/>
</dbReference>
<evidence type="ECO:0000259" key="2">
    <source>
        <dbReference type="Pfam" id="PF14498"/>
    </source>
</evidence>
<dbReference type="AlphaFoldDB" id="A0A9W4GVK1"/>
<keyword evidence="6" id="KW-1185">Reference proteome</keyword>
<dbReference type="PANTHER" id="PTHR31084:SF0">
    <property type="entry name" value="ALPHA-L-FUCOSIDASE 2"/>
    <property type="match status" value="1"/>
</dbReference>
<evidence type="ECO:0000313" key="5">
    <source>
        <dbReference type="EMBL" id="CAG6398682.1"/>
    </source>
</evidence>
<reference evidence="5" key="1">
    <citation type="submission" date="2021-05" db="EMBL/GenBank/DDBJ databases">
        <authorList>
            <person name="Arsene-Ploetze F."/>
        </authorList>
    </citation>
    <scope>NUCLEOTIDE SEQUENCE</scope>
    <source>
        <strain evidence="5">DSM 42138</strain>
    </source>
</reference>
<dbReference type="GO" id="GO:0005975">
    <property type="term" value="P:carbohydrate metabolic process"/>
    <property type="evidence" value="ECO:0007669"/>
    <property type="project" value="InterPro"/>
</dbReference>
<organism evidence="5 6">
    <name type="scientific">Actinacidiphila cocklensis</name>
    <dbReference type="NCBI Taxonomy" id="887465"/>
    <lineage>
        <taxon>Bacteria</taxon>
        <taxon>Bacillati</taxon>
        <taxon>Actinomycetota</taxon>
        <taxon>Actinomycetes</taxon>
        <taxon>Kitasatosporales</taxon>
        <taxon>Streptomycetaceae</taxon>
        <taxon>Actinacidiphila</taxon>
    </lineage>
</organism>
<comment type="caution">
    <text evidence="5">The sequence shown here is derived from an EMBL/GenBank/DDBJ whole genome shotgun (WGS) entry which is preliminary data.</text>
</comment>
<dbReference type="InterPro" id="IPR016518">
    <property type="entry name" value="Alpha-L-fucosidase"/>
</dbReference>
<evidence type="ECO:0000313" key="6">
    <source>
        <dbReference type="Proteomes" id="UP001152519"/>
    </source>
</evidence>
<feature type="compositionally biased region" description="Low complexity" evidence="1">
    <location>
        <begin position="751"/>
        <end position="762"/>
    </location>
</feature>
<dbReference type="InterPro" id="IPR012341">
    <property type="entry name" value="6hp_glycosidase-like_sf"/>
</dbReference>
<feature type="domain" description="Glycosyl hydrolase family 95 N-terminal" evidence="2">
    <location>
        <begin position="11"/>
        <end position="249"/>
    </location>
</feature>
<dbReference type="Pfam" id="PF22124">
    <property type="entry name" value="Glyco_hydro_95_cat"/>
    <property type="match status" value="1"/>
</dbReference>
<dbReference type="Pfam" id="PF21307">
    <property type="entry name" value="Glyco_hydro_95_C"/>
    <property type="match status" value="1"/>
</dbReference>
<evidence type="ECO:0000259" key="4">
    <source>
        <dbReference type="Pfam" id="PF22124"/>
    </source>
</evidence>
<name>A0A9W4GVK1_9ACTN</name>
<feature type="region of interest" description="Disordered" evidence="1">
    <location>
        <begin position="748"/>
        <end position="771"/>
    </location>
</feature>
<dbReference type="InterPro" id="IPR054363">
    <property type="entry name" value="GH95_cat"/>
</dbReference>
<dbReference type="PIRSF" id="PIRSF007663">
    <property type="entry name" value="UCP007663"/>
    <property type="match status" value="1"/>
</dbReference>
<dbReference type="InterPro" id="IPR049053">
    <property type="entry name" value="AFCA-like_C"/>
</dbReference>
<dbReference type="Gene3D" id="1.50.10.10">
    <property type="match status" value="1"/>
</dbReference>
<feature type="domain" description="Glycosyl hydrolase family 95 catalytic" evidence="4">
    <location>
        <begin position="277"/>
        <end position="689"/>
    </location>
</feature>
<sequence>MLTMLPTSPFWYDRPAPRWAEGMPVGNGRLGAMAWGPPTEQRFSLNEDTFWSGPPSAAPPDVPAGLLDDVRADLRAGRHVAAGEKLKAAQGRGAEAFQPVGDLVLRTADGGGGLVRELDLRDGVARQFTGGVLQEVLADTATGLLLIGLRTDRPGGLDAELFWRTPQLRHQVRPFGEDGLALLLTAPSHVGDDADRGPVVEHDDPAMSAAALVRVRCAGGDVTADGDRLLLRGVAACTLLVDVRTGFAGRDRTPLGDPEECLRRAAATITAAWPLPWSDLYDAHTAEHRALMDRVRLHLHDVPPPGALPLDVRLRDSAADDGPRDEQLAPLLFDFGRYLLLASSRPGTQAAHLQGLWNDSVTPPWHCDYTVNINTQMNYWPAESTALPECHQPLLDLVAELAAAGTGAARALYGTDGWTCHHNTDLWRATWPVGDGNDDPMWSHWPLAGAWLSLHLAEHWRYGRDADFLRERGWPVAAGAARFLLGLLTEDADGYLVTGPATSPENRFSTADGPASVDLSTAMDLTLARELFGFLAESAPEAGPAADAALLADIAAALPRLRPLGVGSRGELLEWHVERPETEPHHRHLSHLVGLFPGAALTRPRLRAAARRSLELRGDEGTGWSTAWKIGLWARLGDGAAAHRLLGVMLRPVESDADGGGVYPSLLCAHPPFQIDGNFGATAGIAELLVQSHGDVLDLLPALPPAWPAGEVRGLRARGGVTVEHLAWSASTLRSAILRAERPTTLRVRWPSTPTPRTLTLPPGRPYHLTP</sequence>
<dbReference type="SUPFAM" id="SSF48208">
    <property type="entry name" value="Six-hairpin glycosidases"/>
    <property type="match status" value="1"/>
</dbReference>
<dbReference type="Pfam" id="PF14498">
    <property type="entry name" value="Glyco_hyd_65N_2"/>
    <property type="match status" value="1"/>
</dbReference>
<dbReference type="InterPro" id="IPR008928">
    <property type="entry name" value="6-hairpin_glycosidase_sf"/>
</dbReference>
<gene>
    <name evidence="5" type="ORF">SCOCK_730009</name>
</gene>
<evidence type="ECO:0000256" key="1">
    <source>
        <dbReference type="SAM" id="MobiDB-lite"/>
    </source>
</evidence>
<evidence type="ECO:0000259" key="3">
    <source>
        <dbReference type="Pfam" id="PF21307"/>
    </source>
</evidence>
<accession>A0A9W4GVK1</accession>
<dbReference type="Proteomes" id="UP001152519">
    <property type="component" value="Unassembled WGS sequence"/>
</dbReference>
<proteinExistence type="predicted"/>
<feature type="domain" description="Alpha fucosidase A-like C-terminal" evidence="3">
    <location>
        <begin position="691"/>
        <end position="752"/>
    </location>
</feature>
<dbReference type="InterPro" id="IPR027414">
    <property type="entry name" value="GH95_N_dom"/>
</dbReference>